<sequence>MTRRRRRKIGPRGLFLLRDNVSCYTSAPTTKFLEKKKLATLLHSPYSSDLAPCDFFRFPKLKKILKGRTFLNQKELNGKVTSMQNQLYMNGFLFVFQQWLARLKTRIECNGDYIERFE</sequence>
<name>A0A9X6NL32_HYPEX</name>
<dbReference type="Proteomes" id="UP000192578">
    <property type="component" value="Unassembled WGS sequence"/>
</dbReference>
<keyword evidence="2" id="KW-1185">Reference proteome</keyword>
<dbReference type="PANTHER" id="PTHR46060:SF3">
    <property type="entry name" value="PROTEIN GVQW3"/>
    <property type="match status" value="1"/>
</dbReference>
<dbReference type="InterPro" id="IPR052709">
    <property type="entry name" value="Transposase-MT_Hybrid"/>
</dbReference>
<accession>A0A9X6NL32</accession>
<comment type="caution">
    <text evidence="1">The sequence shown here is derived from an EMBL/GenBank/DDBJ whole genome shotgun (WGS) entry which is preliminary data.</text>
</comment>
<dbReference type="Gene3D" id="3.30.420.10">
    <property type="entry name" value="Ribonuclease H-like superfamily/Ribonuclease H"/>
    <property type="match status" value="1"/>
</dbReference>
<evidence type="ECO:0000313" key="2">
    <source>
        <dbReference type="Proteomes" id="UP000192578"/>
    </source>
</evidence>
<dbReference type="AlphaFoldDB" id="A0A9X6NL32"/>
<dbReference type="GO" id="GO:0003676">
    <property type="term" value="F:nucleic acid binding"/>
    <property type="evidence" value="ECO:0007669"/>
    <property type="project" value="InterPro"/>
</dbReference>
<organism evidence="1 2">
    <name type="scientific">Hypsibius exemplaris</name>
    <name type="common">Freshwater tardigrade</name>
    <dbReference type="NCBI Taxonomy" id="2072580"/>
    <lineage>
        <taxon>Eukaryota</taxon>
        <taxon>Metazoa</taxon>
        <taxon>Ecdysozoa</taxon>
        <taxon>Tardigrada</taxon>
        <taxon>Eutardigrada</taxon>
        <taxon>Parachela</taxon>
        <taxon>Hypsibioidea</taxon>
        <taxon>Hypsibiidae</taxon>
        <taxon>Hypsibius</taxon>
    </lineage>
</organism>
<reference evidence="2" key="1">
    <citation type="submission" date="2017-01" db="EMBL/GenBank/DDBJ databases">
        <title>Comparative genomics of anhydrobiosis in the tardigrade Hypsibius dujardini.</title>
        <authorList>
            <person name="Yoshida Y."/>
            <person name="Koutsovoulos G."/>
            <person name="Laetsch D."/>
            <person name="Stevens L."/>
            <person name="Kumar S."/>
            <person name="Horikawa D."/>
            <person name="Ishino K."/>
            <person name="Komine S."/>
            <person name="Tomita M."/>
            <person name="Blaxter M."/>
            <person name="Arakawa K."/>
        </authorList>
    </citation>
    <scope>NUCLEOTIDE SEQUENCE [LARGE SCALE GENOMIC DNA]</scope>
    <source>
        <strain evidence="2">Z151</strain>
    </source>
</reference>
<dbReference type="OrthoDB" id="10042427at2759"/>
<dbReference type="InterPro" id="IPR036397">
    <property type="entry name" value="RNaseH_sf"/>
</dbReference>
<gene>
    <name evidence="1" type="ORF">BV898_19526</name>
</gene>
<dbReference type="PANTHER" id="PTHR46060">
    <property type="entry name" value="MARINER MOS1 TRANSPOSASE-LIKE PROTEIN"/>
    <property type="match status" value="1"/>
</dbReference>
<dbReference type="EMBL" id="MTYJ01000554">
    <property type="protein sequence ID" value="OWA55139.1"/>
    <property type="molecule type" value="Genomic_DNA"/>
</dbReference>
<evidence type="ECO:0000313" key="1">
    <source>
        <dbReference type="EMBL" id="OWA55139.1"/>
    </source>
</evidence>
<proteinExistence type="predicted"/>
<protein>
    <submittedName>
        <fullName evidence="1">Uncharacterized protein</fullName>
    </submittedName>
</protein>